<keyword evidence="8" id="KW-0255">Endonuclease</keyword>
<dbReference type="InterPro" id="IPR036890">
    <property type="entry name" value="HATPase_C_sf"/>
</dbReference>
<sequence length="627" mass="67415">MGACGTPLPTRHRRGSIAFRMSRIAILPSAVADQIAAGEVVERPASVVKELVENALDAGATSVDITIEDGGRTLIRIADNGSGMDGADAVLALSRHATSKITSAEQLVGVRSFGFRGEALPAIASVSELQIETASEDGSGTLVRVQAGTLTETGQVARRQGTTVSVHRLFHNTPARLKFMRSARSEWRAIVDAMQAIGVLRRDVHFTVRHDGRVALDWPAVSTLRARLAALWGAADVERFVDVDDVQGVVHVSGLAERPADVGTATRRVLLIVNGRVVRDHGLIRAAEAAYRSTIPAGMRPSLVLQVHVPGGDVDVNVHPAKAEVRFRDRWPLERAVEEAVRRALGLFDASAGIGWRTWSAAPASREPGHALGGIPLEPSALRAAPAPEGLFATPAAADANLAQHAIATATAPTADDLTSAMQVDAMRAEAAREMETLVVPPLMQLRKTYLMFEHDEGVVLIDQHSAHERVLYEQFLGVLERGEAPSQRLLFPLTLHLGPQEADAFEAHRDAFVRLGFEIDHFGGTSLLVQAVPMPHPRFDAERCLRDTLAALIGDRGASAAAKHERLAATFACKAAIKAGDQMSPGEMQALYRALAATVLPAHDVHGRSTIVRLSWDELDRRFGRK</sequence>
<keyword evidence="8" id="KW-0378">Hydrolase</keyword>
<evidence type="ECO:0000259" key="6">
    <source>
        <dbReference type="SMART" id="SM00853"/>
    </source>
</evidence>
<dbReference type="Gene3D" id="3.30.565.10">
    <property type="entry name" value="Histidine kinase-like ATPase, C-terminal domain"/>
    <property type="match status" value="1"/>
</dbReference>
<name>A0A3D4V884_9BACT</name>
<dbReference type="SMART" id="SM01340">
    <property type="entry name" value="DNA_mis_repair"/>
    <property type="match status" value="1"/>
</dbReference>
<gene>
    <name evidence="5 8" type="primary">mutL</name>
    <name evidence="8" type="ORF">DGD08_08855</name>
</gene>
<comment type="caution">
    <text evidence="8">The sequence shown here is derived from an EMBL/GenBank/DDBJ whole genome shotgun (WGS) entry which is preliminary data.</text>
</comment>
<dbReference type="InterPro" id="IPR002099">
    <property type="entry name" value="MutL/Mlh/PMS"/>
</dbReference>
<dbReference type="Gene3D" id="3.30.1540.20">
    <property type="entry name" value="MutL, C-terminal domain, dimerisation subdomain"/>
    <property type="match status" value="1"/>
</dbReference>
<evidence type="ECO:0000313" key="9">
    <source>
        <dbReference type="Proteomes" id="UP000264071"/>
    </source>
</evidence>
<proteinExistence type="inferred from homology"/>
<dbReference type="SUPFAM" id="SSF54211">
    <property type="entry name" value="Ribosomal protein S5 domain 2-like"/>
    <property type="match status" value="1"/>
</dbReference>
<accession>A0A3D4V884</accession>
<evidence type="ECO:0000256" key="3">
    <source>
        <dbReference type="ARBA" id="ARBA00022763"/>
    </source>
</evidence>
<evidence type="ECO:0000256" key="1">
    <source>
        <dbReference type="ARBA" id="ARBA00006082"/>
    </source>
</evidence>
<dbReference type="Proteomes" id="UP000264071">
    <property type="component" value="Unassembled WGS sequence"/>
</dbReference>
<dbReference type="InterPro" id="IPR020568">
    <property type="entry name" value="Ribosomal_Su5_D2-typ_SF"/>
</dbReference>
<evidence type="ECO:0000313" key="8">
    <source>
        <dbReference type="EMBL" id="HCT57305.1"/>
    </source>
</evidence>
<dbReference type="PROSITE" id="PS00058">
    <property type="entry name" value="DNA_MISMATCH_REPAIR_1"/>
    <property type="match status" value="1"/>
</dbReference>
<dbReference type="GO" id="GO:0006298">
    <property type="term" value="P:mismatch repair"/>
    <property type="evidence" value="ECO:0007669"/>
    <property type="project" value="UniProtKB-UniRule"/>
</dbReference>
<dbReference type="InterPro" id="IPR042120">
    <property type="entry name" value="MutL_C_dimsub"/>
</dbReference>
<dbReference type="GO" id="GO:0140664">
    <property type="term" value="F:ATP-dependent DNA damage sensor activity"/>
    <property type="evidence" value="ECO:0007669"/>
    <property type="project" value="InterPro"/>
</dbReference>
<dbReference type="GO" id="GO:0005524">
    <property type="term" value="F:ATP binding"/>
    <property type="evidence" value="ECO:0007669"/>
    <property type="project" value="InterPro"/>
</dbReference>
<comment type="similarity">
    <text evidence="1 5">Belongs to the DNA mismatch repair MutL/HexB family.</text>
</comment>
<dbReference type="GO" id="GO:0032300">
    <property type="term" value="C:mismatch repair complex"/>
    <property type="evidence" value="ECO:0007669"/>
    <property type="project" value="InterPro"/>
</dbReference>
<evidence type="ECO:0000256" key="5">
    <source>
        <dbReference type="HAMAP-Rule" id="MF_00149"/>
    </source>
</evidence>
<dbReference type="InterPro" id="IPR037198">
    <property type="entry name" value="MutL_C_sf"/>
</dbReference>
<dbReference type="SMART" id="SM00853">
    <property type="entry name" value="MutL_C"/>
    <property type="match status" value="1"/>
</dbReference>
<dbReference type="SUPFAM" id="SSF55874">
    <property type="entry name" value="ATPase domain of HSP90 chaperone/DNA topoisomerase II/histidine kinase"/>
    <property type="match status" value="1"/>
</dbReference>
<evidence type="ECO:0000259" key="7">
    <source>
        <dbReference type="SMART" id="SM01340"/>
    </source>
</evidence>
<dbReference type="InterPro" id="IPR014721">
    <property type="entry name" value="Ribsml_uS5_D2-typ_fold_subgr"/>
</dbReference>
<dbReference type="Pfam" id="PF01119">
    <property type="entry name" value="DNA_mis_repair"/>
    <property type="match status" value="1"/>
</dbReference>
<dbReference type="EMBL" id="DPIY01000008">
    <property type="protein sequence ID" value="HCT57305.1"/>
    <property type="molecule type" value="Genomic_DNA"/>
</dbReference>
<dbReference type="Gene3D" id="3.30.230.10">
    <property type="match status" value="1"/>
</dbReference>
<feature type="domain" description="DNA mismatch repair protein S5" evidence="7">
    <location>
        <begin position="228"/>
        <end position="346"/>
    </location>
</feature>
<dbReference type="Gene3D" id="3.30.1370.100">
    <property type="entry name" value="MutL, C-terminal domain, regulatory subdomain"/>
    <property type="match status" value="1"/>
</dbReference>
<dbReference type="SUPFAM" id="SSF118116">
    <property type="entry name" value="DNA mismatch repair protein MutL"/>
    <property type="match status" value="1"/>
</dbReference>
<evidence type="ECO:0000256" key="4">
    <source>
        <dbReference type="ARBA" id="ARBA00023204"/>
    </source>
</evidence>
<dbReference type="InterPro" id="IPR014790">
    <property type="entry name" value="MutL_C"/>
</dbReference>
<organism evidence="8 9">
    <name type="scientific">Gemmatimonas aurantiaca</name>
    <dbReference type="NCBI Taxonomy" id="173480"/>
    <lineage>
        <taxon>Bacteria</taxon>
        <taxon>Pseudomonadati</taxon>
        <taxon>Gemmatimonadota</taxon>
        <taxon>Gemmatimonadia</taxon>
        <taxon>Gemmatimonadales</taxon>
        <taxon>Gemmatimonadaceae</taxon>
        <taxon>Gemmatimonas</taxon>
    </lineage>
</organism>
<dbReference type="CDD" id="cd16926">
    <property type="entry name" value="HATPase_MutL-MLH-PMS-like"/>
    <property type="match status" value="1"/>
</dbReference>
<dbReference type="GO" id="GO:0016887">
    <property type="term" value="F:ATP hydrolysis activity"/>
    <property type="evidence" value="ECO:0007669"/>
    <property type="project" value="InterPro"/>
</dbReference>
<dbReference type="PANTHER" id="PTHR10073:SF12">
    <property type="entry name" value="DNA MISMATCH REPAIR PROTEIN MLH1"/>
    <property type="match status" value="1"/>
</dbReference>
<dbReference type="NCBIfam" id="TIGR00585">
    <property type="entry name" value="mutl"/>
    <property type="match status" value="1"/>
</dbReference>
<keyword evidence="4 5" id="KW-0234">DNA repair</keyword>
<dbReference type="CDD" id="cd00782">
    <property type="entry name" value="MutL_Trans"/>
    <property type="match status" value="1"/>
</dbReference>
<dbReference type="AlphaFoldDB" id="A0A3D4V884"/>
<comment type="function">
    <text evidence="5">This protein is involved in the repair of mismatches in DNA. It is required for dam-dependent methyl-directed DNA mismatch repair. May act as a 'molecular matchmaker', a protein that promotes the formation of a stable complex between two or more DNA-binding proteins in an ATP-dependent manner without itself being part of a final effector complex.</text>
</comment>
<dbReference type="InterPro" id="IPR013507">
    <property type="entry name" value="DNA_mismatch_S5_2-like"/>
</dbReference>
<dbReference type="Pfam" id="PF08676">
    <property type="entry name" value="MutL_C"/>
    <property type="match status" value="1"/>
</dbReference>
<dbReference type="InterPro" id="IPR038973">
    <property type="entry name" value="MutL/Mlh/Pms-like"/>
</dbReference>
<dbReference type="FunFam" id="3.30.565.10:FF:000003">
    <property type="entry name" value="DNA mismatch repair endonuclease MutL"/>
    <property type="match status" value="1"/>
</dbReference>
<keyword evidence="8" id="KW-0540">Nuclease</keyword>
<dbReference type="PANTHER" id="PTHR10073">
    <property type="entry name" value="DNA MISMATCH REPAIR PROTEIN MLH, PMS, MUTL"/>
    <property type="match status" value="1"/>
</dbReference>
<dbReference type="HAMAP" id="MF_00149">
    <property type="entry name" value="DNA_mis_repair"/>
    <property type="match status" value="1"/>
</dbReference>
<dbReference type="GO" id="GO:0004519">
    <property type="term" value="F:endonuclease activity"/>
    <property type="evidence" value="ECO:0007669"/>
    <property type="project" value="UniProtKB-KW"/>
</dbReference>
<dbReference type="Pfam" id="PF13589">
    <property type="entry name" value="HATPase_c_3"/>
    <property type="match status" value="1"/>
</dbReference>
<feature type="domain" description="MutL C-terminal dimerisation" evidence="6">
    <location>
        <begin position="442"/>
        <end position="584"/>
    </location>
</feature>
<dbReference type="InterPro" id="IPR014762">
    <property type="entry name" value="DNA_mismatch_repair_CS"/>
</dbReference>
<protein>
    <recommendedName>
        <fullName evidence="2 5">DNA mismatch repair protein MutL</fullName>
    </recommendedName>
</protein>
<dbReference type="GO" id="GO:0030983">
    <property type="term" value="F:mismatched DNA binding"/>
    <property type="evidence" value="ECO:0007669"/>
    <property type="project" value="InterPro"/>
</dbReference>
<dbReference type="InterPro" id="IPR042121">
    <property type="entry name" value="MutL_C_regsub"/>
</dbReference>
<keyword evidence="3 5" id="KW-0227">DNA damage</keyword>
<dbReference type="InterPro" id="IPR020667">
    <property type="entry name" value="DNA_mismatch_repair_MutL"/>
</dbReference>
<evidence type="ECO:0000256" key="2">
    <source>
        <dbReference type="ARBA" id="ARBA00021975"/>
    </source>
</evidence>
<reference evidence="8 9" key="1">
    <citation type="journal article" date="2018" name="Nat. Biotechnol.">
        <title>A standardized bacterial taxonomy based on genome phylogeny substantially revises the tree of life.</title>
        <authorList>
            <person name="Parks D.H."/>
            <person name="Chuvochina M."/>
            <person name="Waite D.W."/>
            <person name="Rinke C."/>
            <person name="Skarshewski A."/>
            <person name="Chaumeil P.A."/>
            <person name="Hugenholtz P."/>
        </authorList>
    </citation>
    <scope>NUCLEOTIDE SEQUENCE [LARGE SCALE GENOMIC DNA]</scope>
    <source>
        <strain evidence="8">UBA8844</strain>
    </source>
</reference>